<proteinExistence type="predicted"/>
<keyword evidence="2" id="KW-1185">Reference proteome</keyword>
<gene>
    <name evidence="1" type="ORF">CR513_62706</name>
</gene>
<dbReference type="Proteomes" id="UP000257109">
    <property type="component" value="Unassembled WGS sequence"/>
</dbReference>
<comment type="caution">
    <text evidence="1">The sequence shown here is derived from an EMBL/GenBank/DDBJ whole genome shotgun (WGS) entry which is preliminary data.</text>
</comment>
<dbReference type="EMBL" id="QJKJ01017920">
    <property type="protein sequence ID" value="RDX58015.1"/>
    <property type="molecule type" value="Genomic_DNA"/>
</dbReference>
<protein>
    <submittedName>
        <fullName evidence="1">Uncharacterized protein</fullName>
    </submittedName>
</protein>
<evidence type="ECO:0000313" key="1">
    <source>
        <dbReference type="EMBL" id="RDX58015.1"/>
    </source>
</evidence>
<reference evidence="1" key="1">
    <citation type="submission" date="2018-05" db="EMBL/GenBank/DDBJ databases">
        <title>Draft genome of Mucuna pruriens seed.</title>
        <authorList>
            <person name="Nnadi N.E."/>
            <person name="Vos R."/>
            <person name="Hasami M.H."/>
            <person name="Devisetty U.K."/>
            <person name="Aguiy J.C."/>
        </authorList>
    </citation>
    <scope>NUCLEOTIDE SEQUENCE [LARGE SCALE GENOMIC DNA]</scope>
    <source>
        <strain evidence="1">JCA_2017</strain>
    </source>
</reference>
<sequence length="111" mass="12871">MIKIFSHSCKSSFILDTQGSNNIIIAQEMFHSMHNRKEKVGCMTIKIDLEKAYDRLQHSFVQDTFEDISMSQIIVDLIWYCISTSRIKVVSNGEVLKEMFLNNSKHKLAKN</sequence>
<evidence type="ECO:0000313" key="2">
    <source>
        <dbReference type="Proteomes" id="UP000257109"/>
    </source>
</evidence>
<accession>A0A371DZN4</accession>
<feature type="non-terminal residue" evidence="1">
    <location>
        <position position="1"/>
    </location>
</feature>
<name>A0A371DZN4_MUCPR</name>
<organism evidence="1 2">
    <name type="scientific">Mucuna pruriens</name>
    <name type="common">Velvet bean</name>
    <name type="synonym">Dolichos pruriens</name>
    <dbReference type="NCBI Taxonomy" id="157652"/>
    <lineage>
        <taxon>Eukaryota</taxon>
        <taxon>Viridiplantae</taxon>
        <taxon>Streptophyta</taxon>
        <taxon>Embryophyta</taxon>
        <taxon>Tracheophyta</taxon>
        <taxon>Spermatophyta</taxon>
        <taxon>Magnoliopsida</taxon>
        <taxon>eudicotyledons</taxon>
        <taxon>Gunneridae</taxon>
        <taxon>Pentapetalae</taxon>
        <taxon>rosids</taxon>
        <taxon>fabids</taxon>
        <taxon>Fabales</taxon>
        <taxon>Fabaceae</taxon>
        <taxon>Papilionoideae</taxon>
        <taxon>50 kb inversion clade</taxon>
        <taxon>NPAAA clade</taxon>
        <taxon>indigoferoid/millettioid clade</taxon>
        <taxon>Phaseoleae</taxon>
        <taxon>Mucuna</taxon>
    </lineage>
</organism>
<dbReference type="AlphaFoldDB" id="A0A371DZN4"/>
<dbReference type="OrthoDB" id="1431265at2759"/>